<accession>A0ABS8KGT9</accession>
<gene>
    <name evidence="1" type="ORF">LJ655_18815</name>
</gene>
<name>A0ABS8KGT9_9BURK</name>
<sequence>MSEEAAKEFSAIKTVHDALEPLDEEARARVLTYITSLLGIDAKVTSRSGATLVDTETADEAAAEMAADEAAMEAPTFSTFAELYAATSPKNNGERALVVGYWLQVCQGAENFTAASANKELTHLGHKVANITDAIDSMKNQKPMLILQLKKSGNSRQARKLYKVSHEGVKRVEGMIGG</sequence>
<dbReference type="Proteomes" id="UP001430614">
    <property type="component" value="Unassembled WGS sequence"/>
</dbReference>
<dbReference type="RefSeq" id="WP_230562739.1">
    <property type="nucleotide sequence ID" value="NZ_JAJITC010000009.1"/>
</dbReference>
<proteinExistence type="predicted"/>
<evidence type="ECO:0000313" key="2">
    <source>
        <dbReference type="Proteomes" id="UP001430614"/>
    </source>
</evidence>
<protein>
    <submittedName>
        <fullName evidence="1">Uncharacterized protein</fullName>
    </submittedName>
</protein>
<dbReference type="EMBL" id="JAJITC010000009">
    <property type="protein sequence ID" value="MCC8403915.1"/>
    <property type="molecule type" value="Genomic_DNA"/>
</dbReference>
<organism evidence="1 2">
    <name type="scientific">Paraburkholderia translucens</name>
    <dbReference type="NCBI Taxonomy" id="2886945"/>
    <lineage>
        <taxon>Bacteria</taxon>
        <taxon>Pseudomonadati</taxon>
        <taxon>Pseudomonadota</taxon>
        <taxon>Betaproteobacteria</taxon>
        <taxon>Burkholderiales</taxon>
        <taxon>Burkholderiaceae</taxon>
        <taxon>Paraburkholderia</taxon>
    </lineage>
</organism>
<keyword evidence="2" id="KW-1185">Reference proteome</keyword>
<comment type="caution">
    <text evidence="1">The sequence shown here is derived from an EMBL/GenBank/DDBJ whole genome shotgun (WGS) entry which is preliminary data.</text>
</comment>
<reference evidence="1 2" key="1">
    <citation type="submission" date="2021-11" db="EMBL/GenBank/DDBJ databases">
        <authorList>
            <person name="Oh E.-T."/>
            <person name="Kim S.-B."/>
        </authorList>
    </citation>
    <scope>NUCLEOTIDE SEQUENCE [LARGE SCALE GENOMIC DNA]</scope>
    <source>
        <strain evidence="1 2">MMS20-SJTN17</strain>
    </source>
</reference>
<evidence type="ECO:0000313" key="1">
    <source>
        <dbReference type="EMBL" id="MCC8403915.1"/>
    </source>
</evidence>